<accession>A0A0Q3Q4C4</accession>
<dbReference type="EMBL" id="LMAW01001636">
    <property type="protein sequence ID" value="KQK83068.1"/>
    <property type="molecule type" value="Genomic_DNA"/>
</dbReference>
<evidence type="ECO:0008006" key="5">
    <source>
        <dbReference type="Google" id="ProtNLM"/>
    </source>
</evidence>
<evidence type="ECO:0000313" key="4">
    <source>
        <dbReference type="Proteomes" id="UP000051836"/>
    </source>
</evidence>
<keyword evidence="2" id="KW-0812">Transmembrane</keyword>
<dbReference type="AlphaFoldDB" id="A0A0Q3Q4C4"/>
<comment type="caution">
    <text evidence="3">The sequence shown here is derived from an EMBL/GenBank/DDBJ whole genome shotgun (WGS) entry which is preliminary data.</text>
</comment>
<feature type="compositionally biased region" description="Basic and acidic residues" evidence="1">
    <location>
        <begin position="86"/>
        <end position="104"/>
    </location>
</feature>
<reference evidence="3 4" key="1">
    <citation type="submission" date="2015-10" db="EMBL/GenBank/DDBJ databases">
        <authorList>
            <person name="Gilbert D.G."/>
        </authorList>
    </citation>
    <scope>NUCLEOTIDE SEQUENCE [LARGE SCALE GENOMIC DNA]</scope>
    <source>
        <strain evidence="3">FVVF132</strain>
    </source>
</reference>
<evidence type="ECO:0000256" key="2">
    <source>
        <dbReference type="SAM" id="Phobius"/>
    </source>
</evidence>
<evidence type="ECO:0000256" key="1">
    <source>
        <dbReference type="SAM" id="MobiDB-lite"/>
    </source>
</evidence>
<proteinExistence type="predicted"/>
<organism evidence="3 4">
    <name type="scientific">Amazona aestiva</name>
    <name type="common">Blue-fronted Amazon parrot</name>
    <dbReference type="NCBI Taxonomy" id="12930"/>
    <lineage>
        <taxon>Eukaryota</taxon>
        <taxon>Metazoa</taxon>
        <taxon>Chordata</taxon>
        <taxon>Craniata</taxon>
        <taxon>Vertebrata</taxon>
        <taxon>Euteleostomi</taxon>
        <taxon>Archelosauria</taxon>
        <taxon>Archosauria</taxon>
        <taxon>Dinosauria</taxon>
        <taxon>Saurischia</taxon>
        <taxon>Theropoda</taxon>
        <taxon>Coelurosauria</taxon>
        <taxon>Aves</taxon>
        <taxon>Neognathae</taxon>
        <taxon>Neoaves</taxon>
        <taxon>Telluraves</taxon>
        <taxon>Australaves</taxon>
        <taxon>Psittaciformes</taxon>
        <taxon>Psittacidae</taxon>
        <taxon>Amazona</taxon>
    </lineage>
</organism>
<name>A0A0Q3Q4C4_AMAAE</name>
<keyword evidence="2" id="KW-0472">Membrane</keyword>
<evidence type="ECO:0000313" key="3">
    <source>
        <dbReference type="EMBL" id="KQK83068.1"/>
    </source>
</evidence>
<feature type="compositionally biased region" description="Basic and acidic residues" evidence="1">
    <location>
        <begin position="36"/>
        <end position="61"/>
    </location>
</feature>
<gene>
    <name evidence="3" type="ORF">AAES_63878</name>
</gene>
<protein>
    <recommendedName>
        <fullName evidence="5">Matrix-remodeling-associated protein 7</fullName>
    </recommendedName>
</protein>
<feature type="transmembrane region" description="Helical" evidence="2">
    <location>
        <begin position="12"/>
        <end position="30"/>
    </location>
</feature>
<feature type="compositionally biased region" description="Low complexity" evidence="1">
    <location>
        <begin position="62"/>
        <end position="74"/>
    </location>
</feature>
<sequence>MEVAADLHLTVQLLFAVLALVLTFTFVRLWGAEGEWPRESCPRDKKEGKDTAAEQREKAAEEPSPAAEPGPALAMSIPQQPPTKPHKPEPQEDAGDHEPLPSKAEEEDLDSEKEQLVVREPASTAATPAPVTSTATSFESSEGFEWSLGTLETCLLILMGNSLLAHIQSVC</sequence>
<feature type="region of interest" description="Disordered" evidence="1">
    <location>
        <begin position="36"/>
        <end position="136"/>
    </location>
</feature>
<keyword evidence="2" id="KW-1133">Transmembrane helix</keyword>
<keyword evidence="4" id="KW-1185">Reference proteome</keyword>
<feature type="compositionally biased region" description="Low complexity" evidence="1">
    <location>
        <begin position="121"/>
        <end position="136"/>
    </location>
</feature>
<dbReference type="Proteomes" id="UP000051836">
    <property type="component" value="Unassembled WGS sequence"/>
</dbReference>